<dbReference type="GO" id="GO:0051607">
    <property type="term" value="P:defense response to virus"/>
    <property type="evidence" value="ECO:0007669"/>
    <property type="project" value="UniProtKB-KW"/>
</dbReference>
<dbReference type="NCBIfam" id="TIGR02577">
    <property type="entry name" value="cas_TM1794_Cmr2"/>
    <property type="match status" value="1"/>
</dbReference>
<evidence type="ECO:0000256" key="1">
    <source>
        <dbReference type="ARBA" id="ARBA00022741"/>
    </source>
</evidence>
<dbReference type="InterPro" id="IPR013407">
    <property type="entry name" value="CRISPR-assoc_prot_Cmr2"/>
</dbReference>
<evidence type="ECO:0000313" key="5">
    <source>
        <dbReference type="EMBL" id="ETR73843.1"/>
    </source>
</evidence>
<gene>
    <name evidence="5" type="ORF">OMM_00655</name>
</gene>
<comment type="caution">
    <text evidence="5">The sequence shown here is derived from an EMBL/GenBank/DDBJ whole genome shotgun (WGS) entry which is preliminary data.</text>
</comment>
<dbReference type="AlphaFoldDB" id="A0A1V1PGG4"/>
<evidence type="ECO:0000313" key="6">
    <source>
        <dbReference type="Proteomes" id="UP000189670"/>
    </source>
</evidence>
<sequence length="1016" mass="117097">MEGNKHMKKDIKKQATKIASFFNRLPYYALFPKEAEQDKQEIIEKLINKKIKIADIMPEIKKAATWAESLDIPPFVSHMDRTCFLKNPCMTHLLSGQQYRFDLPDSVSIESVRKHLRKKIDDINKSLPESNEDLFLALWRYLPEKLAQNDPCGINQHWHVLPADPCIPSHTIWEHASIASAIAGALPNPNLLIFTLASAQEIVATSRRTQDAWMGSFLLSCLSWEAIKVVVEACGPDALIFPSLRNQPVMDYWLYHEKKFTDLKDTIHHPDFKHALEVGNIPNIFTAIVPEENAQQLAKEAEKAVEKKWLEITNEVKNKCESTVSKVWKIDLSSWDDIWNRQRNGFISDMGVFWSICPWGNDLDKVIRVVSNNEYNSAQPFEEIIANLQQQKYSTHIGMGFHMLSGFAAKGLTARKNLRNFSNLPEYKQDSGKLKKWFNKWNPLSPQQTTRITNIPEPGHRCSLCGKWEAVHPDYLCLKEVKEVNNHITNVQIKDNPQNESNSYQWLRAFWSGFSQIARKDKNTLKLKGRIRKGERLCTICLTRRLAMEAYFEDKLELDHHQFLSTAGICTARYRDKIINAYLNNTSEWVEKLDDFNQKLKEFIVEDNQLPFPAATVAYFKTIIKDNNLLNDFLQIDGDWLFENTYDPKSLKKTYDIKEEENLAACLSSLTELKKVAQKNNIKNPSPYYAIIAMDGDKMSDWLKGATAPLYEWLFHPDVERHLIETIVPIDYKRPMGPAIQLGLSDSLKNFALYRVRDIVEKENPGKLIYAGGDDVLAFVPLEYLLDIMKALYVNFVGDPQTGFMNHQQKMMRMMGGVRSNGDDFAEDHQGMTVSMGILILHHSYPLYHALHQVQKVLKDVAKETLGRNAFAIRLMRRSGEYTETGFKFFTNTDDHKVCILDALKEILQLYTDDKLSSRLPYRMTDNLWASMSDQTVPENIHNARRIELKRLVIQHTKQKDFTSETIHKVCSLFDTIHSHLTDPQKDQLSIDSWDIVSQILMILRFMAGKGERVCG</sequence>
<dbReference type="Pfam" id="PF22335">
    <property type="entry name" value="Cas10-Cmr2_palm2"/>
    <property type="match status" value="1"/>
</dbReference>
<dbReference type="Gene3D" id="3.30.70.2220">
    <property type="entry name" value="CRISPR-Cas system, Cmr2 subunit, D1 domain, cysteine cluster"/>
    <property type="match status" value="1"/>
</dbReference>
<keyword evidence="1" id="KW-0547">Nucleotide-binding</keyword>
<dbReference type="InterPro" id="IPR038242">
    <property type="entry name" value="Cmr2_N"/>
</dbReference>
<proteinExistence type="predicted"/>
<feature type="domain" description="Cas10/Cmr2 second palm" evidence="4">
    <location>
        <begin position="688"/>
        <end position="872"/>
    </location>
</feature>
<dbReference type="EMBL" id="ATBP01000036">
    <property type="protein sequence ID" value="ETR73843.1"/>
    <property type="molecule type" value="Genomic_DNA"/>
</dbReference>
<protein>
    <submittedName>
        <fullName evidence="5">CRISPR-associated protein, Crm2 family</fullName>
    </submittedName>
</protein>
<dbReference type="Pfam" id="PF12469">
    <property type="entry name" value="Cmr2_N"/>
    <property type="match status" value="1"/>
</dbReference>
<evidence type="ECO:0000259" key="3">
    <source>
        <dbReference type="Pfam" id="PF12469"/>
    </source>
</evidence>
<feature type="domain" description="CRISPR-associated protein Cmr2 N-terminal" evidence="3">
    <location>
        <begin position="191"/>
        <end position="313"/>
    </location>
</feature>
<dbReference type="GO" id="GO:0000166">
    <property type="term" value="F:nucleotide binding"/>
    <property type="evidence" value="ECO:0007669"/>
    <property type="project" value="UniProtKB-KW"/>
</dbReference>
<dbReference type="Proteomes" id="UP000189670">
    <property type="component" value="Unassembled WGS sequence"/>
</dbReference>
<dbReference type="InterPro" id="IPR043128">
    <property type="entry name" value="Rev_trsase/Diguanyl_cyclase"/>
</dbReference>
<name>A0A1V1PGG4_9BACT</name>
<dbReference type="InterPro" id="IPR024615">
    <property type="entry name" value="CRISPR-assoc_Cmr2_N"/>
</dbReference>
<evidence type="ECO:0000256" key="2">
    <source>
        <dbReference type="ARBA" id="ARBA00023118"/>
    </source>
</evidence>
<keyword evidence="2" id="KW-0051">Antiviral defense</keyword>
<reference evidence="6" key="1">
    <citation type="submission" date="2012-11" db="EMBL/GenBank/DDBJ databases">
        <authorList>
            <person name="Lucero-Rivera Y.E."/>
            <person name="Tovar-Ramirez D."/>
        </authorList>
    </citation>
    <scope>NUCLEOTIDE SEQUENCE [LARGE SCALE GENOMIC DNA]</scope>
    <source>
        <strain evidence="6">Araruama</strain>
    </source>
</reference>
<dbReference type="InterPro" id="IPR054767">
    <property type="entry name" value="Cas10-Cmr2_palm2"/>
</dbReference>
<evidence type="ECO:0000259" key="4">
    <source>
        <dbReference type="Pfam" id="PF22335"/>
    </source>
</evidence>
<accession>A0A1V1PGG4</accession>
<organism evidence="5 6">
    <name type="scientific">Candidatus Magnetoglobus multicellularis str. Araruama</name>
    <dbReference type="NCBI Taxonomy" id="890399"/>
    <lineage>
        <taxon>Bacteria</taxon>
        <taxon>Pseudomonadati</taxon>
        <taxon>Thermodesulfobacteriota</taxon>
        <taxon>Desulfobacteria</taxon>
        <taxon>Desulfobacterales</taxon>
        <taxon>Desulfobacteraceae</taxon>
        <taxon>Candidatus Magnetoglobus</taxon>
    </lineage>
</organism>
<dbReference type="Gene3D" id="3.30.70.270">
    <property type="match status" value="1"/>
</dbReference>